<dbReference type="GO" id="GO:0030145">
    <property type="term" value="F:manganese ion binding"/>
    <property type="evidence" value="ECO:0007669"/>
    <property type="project" value="TreeGrafter"/>
</dbReference>
<evidence type="ECO:0000313" key="12">
    <source>
        <dbReference type="Proteomes" id="UP000310636"/>
    </source>
</evidence>
<gene>
    <name evidence="11" type="ORF">E6C55_18735</name>
</gene>
<evidence type="ECO:0000256" key="6">
    <source>
        <dbReference type="ARBA" id="ARBA00007389"/>
    </source>
</evidence>
<dbReference type="RefSeq" id="WP_136371345.1">
    <property type="nucleotide sequence ID" value="NZ_SSOB01000024.1"/>
</dbReference>
<dbReference type="Pfam" id="PF03786">
    <property type="entry name" value="UxuA"/>
    <property type="match status" value="2"/>
</dbReference>
<comment type="pathway">
    <text evidence="5">Carbohydrate metabolism; pentose and glucuronate interconversion.</text>
</comment>
<comment type="catalytic activity">
    <reaction evidence="1">
        <text>D-mannonate = 2-dehydro-3-deoxy-D-gluconate + H2O</text>
        <dbReference type="Rhea" id="RHEA:20097"/>
        <dbReference type="ChEBI" id="CHEBI:15377"/>
        <dbReference type="ChEBI" id="CHEBI:17767"/>
        <dbReference type="ChEBI" id="CHEBI:57990"/>
        <dbReference type="EC" id="4.2.1.8"/>
    </reaction>
</comment>
<comment type="cofactor">
    <cofactor evidence="2">
        <name>Mn(2+)</name>
        <dbReference type="ChEBI" id="CHEBI:29035"/>
    </cofactor>
</comment>
<dbReference type="InterPro" id="IPR004628">
    <property type="entry name" value="Man_deHydtase"/>
</dbReference>
<keyword evidence="9" id="KW-0464">Manganese</keyword>
<dbReference type="UniPathway" id="UPA00246"/>
<dbReference type="Proteomes" id="UP000310636">
    <property type="component" value="Unassembled WGS sequence"/>
</dbReference>
<dbReference type="GO" id="GO:0008927">
    <property type="term" value="F:mannonate dehydratase activity"/>
    <property type="evidence" value="ECO:0007669"/>
    <property type="project" value="UniProtKB-EC"/>
</dbReference>
<evidence type="ECO:0000256" key="2">
    <source>
        <dbReference type="ARBA" id="ARBA00001936"/>
    </source>
</evidence>
<protein>
    <recommendedName>
        <fullName evidence="7">mannonate dehydratase</fullName>
        <ecNumber evidence="7">4.2.1.8</ecNumber>
    </recommendedName>
</protein>
<comment type="similarity">
    <text evidence="6">Belongs to the mannonate dehydratase family.</text>
</comment>
<dbReference type="GO" id="GO:0008198">
    <property type="term" value="F:ferrous iron binding"/>
    <property type="evidence" value="ECO:0007669"/>
    <property type="project" value="TreeGrafter"/>
</dbReference>
<name>A0A4S4BPC3_9BACL</name>
<keyword evidence="10" id="KW-0456">Lyase</keyword>
<evidence type="ECO:0000256" key="5">
    <source>
        <dbReference type="ARBA" id="ARBA00004892"/>
    </source>
</evidence>
<evidence type="ECO:0000256" key="9">
    <source>
        <dbReference type="ARBA" id="ARBA00023211"/>
    </source>
</evidence>
<evidence type="ECO:0000256" key="7">
    <source>
        <dbReference type="ARBA" id="ARBA00012927"/>
    </source>
</evidence>
<sequence>MIITDYLRSDPSVQWTYAKQMGVDHAVIRLPEDKEFDCTNPSHWRLVYERFSNYGLVPTVLEPMPNALHDSIKAGDAQRDACIDQVIRMFPIMDRLNIRTVCLNFMAHVGWSRTSHQLQERGGAIVTGFRLQDYPADAGQAISEAELWANLSYFLEAVVPEAEKHNIRLALHPDDPPVSPLGKVSRILTSLQAMQRAVHLVPSDHLGVTMCQGTFTAMGENLEEAIAAFARENKLFFVHFRDVAGDKTDFRETFHDNGPTDMARIIRLYRELGISVPIRVDHVPTLAGESNDIPGYATLGRLFAVGYLKGLLDGARV</sequence>
<dbReference type="PANTHER" id="PTHR30387">
    <property type="entry name" value="MANNONATE DEHYDRATASE"/>
    <property type="match status" value="1"/>
</dbReference>
<accession>A0A4S4BPC3</accession>
<dbReference type="AlphaFoldDB" id="A0A4S4BPC3"/>
<dbReference type="EMBL" id="SSOB01000024">
    <property type="protein sequence ID" value="THF76571.1"/>
    <property type="molecule type" value="Genomic_DNA"/>
</dbReference>
<dbReference type="OrthoDB" id="9780250at2"/>
<evidence type="ECO:0000256" key="8">
    <source>
        <dbReference type="ARBA" id="ARBA00023004"/>
    </source>
</evidence>
<evidence type="ECO:0000256" key="1">
    <source>
        <dbReference type="ARBA" id="ARBA00001794"/>
    </source>
</evidence>
<dbReference type="EC" id="4.2.1.8" evidence="7"/>
<dbReference type="Gene3D" id="3.20.20.150">
    <property type="entry name" value="Divalent-metal-dependent TIM barrel enzymes"/>
    <property type="match status" value="1"/>
</dbReference>
<evidence type="ECO:0000256" key="3">
    <source>
        <dbReference type="ARBA" id="ARBA00001954"/>
    </source>
</evidence>
<keyword evidence="8" id="KW-0408">Iron</keyword>
<evidence type="ECO:0000256" key="4">
    <source>
        <dbReference type="ARBA" id="ARBA00002713"/>
    </source>
</evidence>
<comment type="function">
    <text evidence="4">Catalyzes the dehydration of D-mannonate.</text>
</comment>
<evidence type="ECO:0000256" key="10">
    <source>
        <dbReference type="ARBA" id="ARBA00023239"/>
    </source>
</evidence>
<dbReference type="PIRSF" id="PIRSF016049">
    <property type="entry name" value="Man_dehyd"/>
    <property type="match status" value="1"/>
</dbReference>
<reference evidence="11 12" key="1">
    <citation type="submission" date="2019-04" db="EMBL/GenBank/DDBJ databases">
        <title>Cohnella sp. nov. isolated from preserved vegetables.</title>
        <authorList>
            <person name="Lin S.-Y."/>
            <person name="Hung M.-H."/>
            <person name="Young C.-C."/>
        </authorList>
    </citation>
    <scope>NUCLEOTIDE SEQUENCE [LARGE SCALE GENOMIC DNA]</scope>
    <source>
        <strain evidence="11 12">CC-MHH1044</strain>
    </source>
</reference>
<dbReference type="SUPFAM" id="SSF51658">
    <property type="entry name" value="Xylose isomerase-like"/>
    <property type="match status" value="1"/>
</dbReference>
<evidence type="ECO:0000313" key="11">
    <source>
        <dbReference type="EMBL" id="THF76571.1"/>
    </source>
</evidence>
<comment type="cofactor">
    <cofactor evidence="3">
        <name>Fe(2+)</name>
        <dbReference type="ChEBI" id="CHEBI:29033"/>
    </cofactor>
</comment>
<organism evidence="11 12">
    <name type="scientific">Cohnella fermenti</name>
    <dbReference type="NCBI Taxonomy" id="2565925"/>
    <lineage>
        <taxon>Bacteria</taxon>
        <taxon>Bacillati</taxon>
        <taxon>Bacillota</taxon>
        <taxon>Bacilli</taxon>
        <taxon>Bacillales</taxon>
        <taxon>Paenibacillaceae</taxon>
        <taxon>Cohnella</taxon>
    </lineage>
</organism>
<dbReference type="InterPro" id="IPR036237">
    <property type="entry name" value="Xyl_isomerase-like_sf"/>
</dbReference>
<dbReference type="GO" id="GO:0042840">
    <property type="term" value="P:D-glucuronate catabolic process"/>
    <property type="evidence" value="ECO:0007669"/>
    <property type="project" value="TreeGrafter"/>
</dbReference>
<keyword evidence="12" id="KW-1185">Reference proteome</keyword>
<dbReference type="PANTHER" id="PTHR30387:SF2">
    <property type="entry name" value="MANNONATE DEHYDRATASE"/>
    <property type="match status" value="1"/>
</dbReference>
<comment type="caution">
    <text evidence="11">The sequence shown here is derived from an EMBL/GenBank/DDBJ whole genome shotgun (WGS) entry which is preliminary data.</text>
</comment>
<proteinExistence type="inferred from homology"/>